<evidence type="ECO:0000256" key="15">
    <source>
        <dbReference type="PIRSR" id="PIRSR001024-5"/>
    </source>
</evidence>
<dbReference type="SMR" id="A0A433BAY7"/>
<dbReference type="PIRSF" id="PIRSF001024">
    <property type="entry name" value="Alph-amyl_fung"/>
    <property type="match status" value="1"/>
</dbReference>
<feature type="binding site" evidence="13">
    <location>
        <position position="146"/>
    </location>
    <ligand>
        <name>Ca(2+)</name>
        <dbReference type="ChEBI" id="CHEBI:29108"/>
        <label>1</label>
    </ligand>
</feature>
<evidence type="ECO:0000256" key="6">
    <source>
        <dbReference type="ARBA" id="ARBA00022729"/>
    </source>
</evidence>
<evidence type="ECO:0000256" key="5">
    <source>
        <dbReference type="ARBA" id="ARBA00022723"/>
    </source>
</evidence>
<evidence type="ECO:0000256" key="14">
    <source>
        <dbReference type="PIRSR" id="PIRSR001024-4"/>
    </source>
</evidence>
<name>A0A433BAY7_9FUNG</name>
<evidence type="ECO:0000256" key="12">
    <source>
        <dbReference type="PIRSR" id="PIRSR001024-2"/>
    </source>
</evidence>
<evidence type="ECO:0000256" key="9">
    <source>
        <dbReference type="ARBA" id="ARBA00023277"/>
    </source>
</evidence>
<proteinExistence type="inferred from homology"/>
<keyword evidence="20" id="KW-1185">Reference proteome</keyword>
<feature type="binding site" evidence="13">
    <location>
        <position position="228"/>
    </location>
    <ligand>
        <name>Ca(2+)</name>
        <dbReference type="ChEBI" id="CHEBI:29108"/>
        <label>1</label>
    </ligand>
</feature>
<evidence type="ECO:0000256" key="17">
    <source>
        <dbReference type="SAM" id="SignalP"/>
    </source>
</evidence>
<keyword evidence="6 17" id="KW-0732">Signal</keyword>
<dbReference type="Pfam" id="PF00128">
    <property type="entry name" value="Alpha-amylase"/>
    <property type="match status" value="1"/>
</dbReference>
<dbReference type="FunFam" id="3.20.20.80:FF:000120">
    <property type="entry name" value="Alpha-amylase A"/>
    <property type="match status" value="1"/>
</dbReference>
<evidence type="ECO:0000256" key="1">
    <source>
        <dbReference type="ARBA" id="ARBA00000548"/>
    </source>
</evidence>
<dbReference type="PANTHER" id="PTHR10357:SF215">
    <property type="entry name" value="ALPHA-AMYLASE 1"/>
    <property type="match status" value="1"/>
</dbReference>
<feature type="binding site" evidence="13">
    <location>
        <position position="192"/>
    </location>
    <ligand>
        <name>Ca(2+)</name>
        <dbReference type="ChEBI" id="CHEBI:29108"/>
        <label>1</label>
    </ligand>
</feature>
<evidence type="ECO:0000256" key="4">
    <source>
        <dbReference type="ARBA" id="ARBA00012595"/>
    </source>
</evidence>
<comment type="caution">
    <text evidence="19">The sequence shown here is derived from an EMBL/GenBank/DDBJ whole genome shotgun (WGS) entry which is preliminary data.</text>
</comment>
<evidence type="ECO:0000256" key="2">
    <source>
        <dbReference type="ARBA" id="ARBA00001913"/>
    </source>
</evidence>
<comment type="catalytic activity">
    <reaction evidence="1">
        <text>Endohydrolysis of (1-&gt;4)-alpha-D-glucosidic linkages in polysaccharides containing three or more (1-&gt;4)-alpha-linked D-glucose units.</text>
        <dbReference type="EC" id="3.2.1.1"/>
    </reaction>
</comment>
<gene>
    <name evidence="19" type="ORF">BC936DRAFT_139047</name>
</gene>
<feature type="signal peptide" evidence="17">
    <location>
        <begin position="1"/>
        <end position="32"/>
    </location>
</feature>
<evidence type="ECO:0000259" key="18">
    <source>
        <dbReference type="SMART" id="SM00642"/>
    </source>
</evidence>
<feature type="binding site" evidence="15">
    <location>
        <position position="108"/>
    </location>
    <ligand>
        <name>substrate</name>
    </ligand>
</feature>
<dbReference type="SMART" id="SM00642">
    <property type="entry name" value="Aamy"/>
    <property type="match status" value="1"/>
</dbReference>
<feature type="active site" description="Proton donor" evidence="11">
    <location>
        <position position="248"/>
    </location>
</feature>
<evidence type="ECO:0000313" key="19">
    <source>
        <dbReference type="EMBL" id="RUP23057.1"/>
    </source>
</evidence>
<dbReference type="CDD" id="cd11319">
    <property type="entry name" value="AmyAc_euk_AmyA"/>
    <property type="match status" value="1"/>
</dbReference>
<evidence type="ECO:0000256" key="8">
    <source>
        <dbReference type="ARBA" id="ARBA00022837"/>
    </source>
</evidence>
<evidence type="ECO:0000256" key="16">
    <source>
        <dbReference type="SAM" id="MobiDB-lite"/>
    </source>
</evidence>
<dbReference type="GO" id="GO:0004556">
    <property type="term" value="F:alpha-amylase activity"/>
    <property type="evidence" value="ECO:0007669"/>
    <property type="project" value="UniProtKB-EC"/>
</dbReference>
<feature type="disulfide bond" evidence="14">
    <location>
        <begin position="62"/>
        <end position="69"/>
    </location>
</feature>
<dbReference type="AlphaFoldDB" id="A0A433BAY7"/>
<evidence type="ECO:0000313" key="20">
    <source>
        <dbReference type="Proteomes" id="UP000268093"/>
    </source>
</evidence>
<dbReference type="InterPro" id="IPR013777">
    <property type="entry name" value="A-amylase-like"/>
</dbReference>
<feature type="region of interest" description="Disordered" evidence="16">
    <location>
        <begin position="430"/>
        <end position="451"/>
    </location>
</feature>
<dbReference type="InterPro" id="IPR006047">
    <property type="entry name" value="GH13_cat_dom"/>
</dbReference>
<feature type="binding site" evidence="13">
    <location>
        <position position="224"/>
    </location>
    <ligand>
        <name>Ca(2+)</name>
        <dbReference type="ChEBI" id="CHEBI:29108"/>
        <label>2</label>
    </ligand>
</feature>
<evidence type="ECO:0000256" key="10">
    <source>
        <dbReference type="ARBA" id="ARBA00023295"/>
    </source>
</evidence>
<comment type="similarity">
    <text evidence="3">Belongs to the glycosyl hydrolase 13 family.</text>
</comment>
<feature type="binding site" evidence="13">
    <location>
        <position position="182"/>
    </location>
    <ligand>
        <name>Ca(2+)</name>
        <dbReference type="ChEBI" id="CHEBI:29108"/>
        <label>1</label>
    </ligand>
</feature>
<feature type="binding site" evidence="15">
    <location>
        <position position="314"/>
    </location>
    <ligand>
        <name>substrate</name>
    </ligand>
</feature>
<evidence type="ECO:0000256" key="3">
    <source>
        <dbReference type="ARBA" id="ARBA00008061"/>
    </source>
</evidence>
<evidence type="ECO:0000256" key="7">
    <source>
        <dbReference type="ARBA" id="ARBA00022801"/>
    </source>
</evidence>
<feature type="domain" description="Glycosyl hydrolase family 13 catalytic" evidence="18">
    <location>
        <begin position="45"/>
        <end position="386"/>
    </location>
</feature>
<keyword evidence="7" id="KW-0378">Hydrolase</keyword>
<dbReference type="InterPro" id="IPR017853">
    <property type="entry name" value="GH"/>
</dbReference>
<organism evidence="19 20">
    <name type="scientific">Jimgerdemannia flammicorona</name>
    <dbReference type="NCBI Taxonomy" id="994334"/>
    <lineage>
        <taxon>Eukaryota</taxon>
        <taxon>Fungi</taxon>
        <taxon>Fungi incertae sedis</taxon>
        <taxon>Mucoromycota</taxon>
        <taxon>Mucoromycotina</taxon>
        <taxon>Endogonomycetes</taxon>
        <taxon>Endogonales</taxon>
        <taxon>Endogonaceae</taxon>
        <taxon>Jimgerdemannia</taxon>
    </lineage>
</organism>
<dbReference type="PANTHER" id="PTHR10357">
    <property type="entry name" value="ALPHA-AMYLASE FAMILY MEMBER"/>
    <property type="match status" value="1"/>
</dbReference>
<feature type="binding site" evidence="13">
    <location>
        <position position="248"/>
    </location>
    <ligand>
        <name>Ca(2+)</name>
        <dbReference type="ChEBI" id="CHEBI:29108"/>
        <label>2</label>
    </ligand>
</feature>
<keyword evidence="5 13" id="KW-0479">Metal-binding</keyword>
<keyword evidence="8 13" id="KW-0106">Calcium</keyword>
<dbReference type="OrthoDB" id="1740265at2759"/>
<keyword evidence="10" id="KW-0326">Glycosidase</keyword>
<dbReference type="EMBL" id="RBNI01014198">
    <property type="protein sequence ID" value="RUP23057.1"/>
    <property type="molecule type" value="Genomic_DNA"/>
</dbReference>
<dbReference type="GO" id="GO:0005509">
    <property type="term" value="F:calcium ion binding"/>
    <property type="evidence" value="ECO:0007669"/>
    <property type="project" value="InterPro"/>
</dbReference>
<feature type="binding site" evidence="15">
    <location>
        <position position="222"/>
    </location>
    <ligand>
        <name>substrate</name>
    </ligand>
</feature>
<feature type="binding site" evidence="15">
    <location>
        <position position="361"/>
    </location>
    <ligand>
        <name>substrate</name>
    </ligand>
</feature>
<feature type="active site" description="Nucleophile" evidence="11">
    <location>
        <position position="224"/>
    </location>
</feature>
<feature type="disulfide bond" evidence="14">
    <location>
        <begin position="170"/>
        <end position="184"/>
    </location>
</feature>
<accession>A0A433BAY7</accession>
<feature type="binding site" evidence="15">
    <location>
        <position position="147"/>
    </location>
    <ligand>
        <name>substrate</name>
    </ligand>
</feature>
<keyword evidence="14" id="KW-1015">Disulfide bond</keyword>
<sequence>MIFASKSTTRTICTAAALWFLTVLDQSITVSAATAAEWKGRAIYQVVTDRFYNGDGKSSAPCDNLSLYCGGTFDGITQKLDYIHGMGFDAIWISPVVKNMDNGYHGYWAQDFYSTNPNFGTLESLSNLVKEAHQRDMFVMVDVVANHAGFNGDFSSTAPFNTSSDYHSRCDINNWNDQTQVEQCWVTGQLSDLNTEDPWVQAELGRIVRWWVTKAGPFDGVRIDTVKHVRKDFWTGFTGAAGVFAMGEVFSNDAGYVGDYQKVMDSLHSYPMYYQLRNVFQQKQSMWSISNQVWTDKQNFKDTTVLGSFVENHDNPRFLHDQSDMSLYKNALAYVMMAEGIPTIYYGAEQAYAGGQDPGNREPLWTSGWSTDSDLYKFLKTLNTVRTKDRFANNTMNIHVSDNIYTFTRGNAFIALSNVGSGQSVEAISPVPSSFKNGAGEEASRQRLRQQ</sequence>
<dbReference type="SUPFAM" id="SSF51445">
    <property type="entry name" value="(Trans)glycosidases"/>
    <property type="match status" value="1"/>
</dbReference>
<dbReference type="Gene3D" id="3.20.20.80">
    <property type="entry name" value="Glycosidases"/>
    <property type="match status" value="1"/>
</dbReference>
<dbReference type="Proteomes" id="UP000268093">
    <property type="component" value="Unassembled WGS sequence"/>
</dbReference>
<feature type="site" description="Transition state stabilizer" evidence="12">
    <location>
        <position position="314"/>
    </location>
</feature>
<evidence type="ECO:0000256" key="11">
    <source>
        <dbReference type="PIRSR" id="PIRSR001024-1"/>
    </source>
</evidence>
<keyword evidence="9" id="KW-0119">Carbohydrate metabolism</keyword>
<reference evidence="19 20" key="1">
    <citation type="journal article" date="2018" name="New Phytol.">
        <title>Phylogenomics of Endogonaceae and evolution of mycorrhizas within Mucoromycota.</title>
        <authorList>
            <person name="Chang Y."/>
            <person name="Desiro A."/>
            <person name="Na H."/>
            <person name="Sandor L."/>
            <person name="Lipzen A."/>
            <person name="Clum A."/>
            <person name="Barry K."/>
            <person name="Grigoriev I.V."/>
            <person name="Martin F.M."/>
            <person name="Stajich J.E."/>
            <person name="Smith M.E."/>
            <person name="Bonito G."/>
            <person name="Spatafora J.W."/>
        </authorList>
    </citation>
    <scope>NUCLEOTIDE SEQUENCE [LARGE SCALE GENOMIC DNA]</scope>
    <source>
        <strain evidence="19 20">GMNB39</strain>
    </source>
</reference>
<feature type="chain" id="PRO_5019213780" description="alpha-amylase" evidence="17">
    <location>
        <begin position="33"/>
        <end position="451"/>
    </location>
</feature>
<comment type="cofactor">
    <cofactor evidence="2">
        <name>Ca(2+)</name>
        <dbReference type="ChEBI" id="CHEBI:29108"/>
    </cofactor>
</comment>
<evidence type="ECO:0000256" key="13">
    <source>
        <dbReference type="PIRSR" id="PIRSR001024-3"/>
    </source>
</evidence>
<protein>
    <recommendedName>
        <fullName evidence="4">alpha-amylase</fullName>
        <ecNumber evidence="4">3.2.1.1</ecNumber>
    </recommendedName>
</protein>
<dbReference type="EC" id="3.2.1.1" evidence="4"/>
<dbReference type="GO" id="GO:0005975">
    <property type="term" value="P:carbohydrate metabolic process"/>
    <property type="evidence" value="ECO:0007669"/>
    <property type="project" value="InterPro"/>
</dbReference>